<evidence type="ECO:0000313" key="2">
    <source>
        <dbReference type="EMBL" id="RZU64910.1"/>
    </source>
</evidence>
<dbReference type="EMBL" id="SHLC01000001">
    <property type="protein sequence ID" value="RZU64910.1"/>
    <property type="molecule type" value="Genomic_DNA"/>
</dbReference>
<keyword evidence="3" id="KW-1185">Reference proteome</keyword>
<dbReference type="Proteomes" id="UP000291483">
    <property type="component" value="Unassembled WGS sequence"/>
</dbReference>
<comment type="caution">
    <text evidence="2">The sequence shown here is derived from an EMBL/GenBank/DDBJ whole genome shotgun (WGS) entry which is preliminary data.</text>
</comment>
<evidence type="ECO:0000256" key="1">
    <source>
        <dbReference type="SAM" id="MobiDB-lite"/>
    </source>
</evidence>
<feature type="region of interest" description="Disordered" evidence="1">
    <location>
        <begin position="126"/>
        <end position="160"/>
    </location>
</feature>
<sequence length="276" mass="31258">MARIRSIKPEFWRSPSTAKASPRARLLYIAMWNWCDDHGVGEWTPRELLGFAFPNDDDVTNAEFQSLCTEVATCFGTEFYTINGRRFYCIPAWDEHQKNERRANGKYPRPDAPDACVDAEVHRNAEARGTSVRTHGKTPAGTEEQGTEEQRNREQRNPRSAVAITHDLDALFSAAYDHWPKKADRKDALAKFKKAAGSIPVDDLVNVIIRFGDAYEATTERQFVPALGVWIGRERWTDDLPTRADASRKPTRTEQNLDFVAQLAAEEAMSQRGIEA</sequence>
<dbReference type="RefSeq" id="WP_130505339.1">
    <property type="nucleotide sequence ID" value="NZ_SHLC01000001.1"/>
</dbReference>
<dbReference type="AlphaFoldDB" id="A0A4Q8AK82"/>
<dbReference type="OrthoDB" id="3383452at2"/>
<gene>
    <name evidence="2" type="ORF">EV379_1221</name>
</gene>
<evidence type="ECO:0000313" key="3">
    <source>
        <dbReference type="Proteomes" id="UP000291483"/>
    </source>
</evidence>
<accession>A0A4Q8AK82</accession>
<protein>
    <submittedName>
        <fullName evidence="2">Uncharacterized protein</fullName>
    </submittedName>
</protein>
<feature type="compositionally biased region" description="Basic and acidic residues" evidence="1">
    <location>
        <begin position="148"/>
        <end position="157"/>
    </location>
</feature>
<reference evidence="2 3" key="1">
    <citation type="submission" date="2019-02" db="EMBL/GenBank/DDBJ databases">
        <title>Sequencing the genomes of 1000 actinobacteria strains.</title>
        <authorList>
            <person name="Klenk H.-P."/>
        </authorList>
    </citation>
    <scope>NUCLEOTIDE SEQUENCE [LARGE SCALE GENOMIC DNA]</scope>
    <source>
        <strain evidence="2 3">DSM 18319</strain>
    </source>
</reference>
<name>A0A4Q8AK82_9MICO</name>
<organism evidence="2 3">
    <name type="scientific">Microterricola gilva</name>
    <dbReference type="NCBI Taxonomy" id="393267"/>
    <lineage>
        <taxon>Bacteria</taxon>
        <taxon>Bacillati</taxon>
        <taxon>Actinomycetota</taxon>
        <taxon>Actinomycetes</taxon>
        <taxon>Micrococcales</taxon>
        <taxon>Microbacteriaceae</taxon>
        <taxon>Microterricola</taxon>
    </lineage>
</organism>
<proteinExistence type="predicted"/>